<dbReference type="Gene3D" id="1.10.3090.10">
    <property type="entry name" value="cca-adding enzyme, domain 2"/>
    <property type="match status" value="1"/>
</dbReference>
<dbReference type="InterPro" id="IPR032828">
    <property type="entry name" value="PolyA_RNA-bd"/>
</dbReference>
<evidence type="ECO:0000256" key="8">
    <source>
        <dbReference type="ARBA" id="ARBA00022884"/>
    </source>
</evidence>
<keyword evidence="8 9" id="KW-0694">RNA-binding</keyword>
<feature type="domain" description="CCA-adding enzyme C-terminal" evidence="12">
    <location>
        <begin position="275"/>
        <end position="412"/>
    </location>
</feature>
<dbReference type="OrthoDB" id="9805698at2"/>
<comment type="cofactor">
    <cofactor evidence="1">
        <name>Mg(2+)</name>
        <dbReference type="ChEBI" id="CHEBI:18420"/>
    </cofactor>
</comment>
<dbReference type="EC" id="2.7.7.72" evidence="13"/>
<feature type="domain" description="Poly A polymerase head" evidence="10">
    <location>
        <begin position="21"/>
        <end position="141"/>
    </location>
</feature>
<keyword evidence="2 9" id="KW-0808">Transferase</keyword>
<evidence type="ECO:0000259" key="12">
    <source>
        <dbReference type="Pfam" id="PF13735"/>
    </source>
</evidence>
<evidence type="ECO:0000256" key="2">
    <source>
        <dbReference type="ARBA" id="ARBA00022679"/>
    </source>
</evidence>
<keyword evidence="14" id="KW-1185">Reference proteome</keyword>
<keyword evidence="5" id="KW-0479">Metal-binding</keyword>
<comment type="caution">
    <text evidence="13">The sequence shown here is derived from an EMBL/GenBank/DDBJ whole genome shotgun (WGS) entry which is preliminary data.</text>
</comment>
<evidence type="ECO:0000256" key="7">
    <source>
        <dbReference type="ARBA" id="ARBA00022842"/>
    </source>
</evidence>
<evidence type="ECO:0000313" key="13">
    <source>
        <dbReference type="EMBL" id="MPQ42560.1"/>
    </source>
</evidence>
<dbReference type="GO" id="GO:0000049">
    <property type="term" value="F:tRNA binding"/>
    <property type="evidence" value="ECO:0007669"/>
    <property type="project" value="TreeGrafter"/>
</dbReference>
<dbReference type="PANTHER" id="PTHR46173:SF1">
    <property type="entry name" value="CCA TRNA NUCLEOTIDYLTRANSFERASE 1, MITOCHONDRIAL"/>
    <property type="match status" value="1"/>
</dbReference>
<accession>A0A6I1MHB9</accession>
<evidence type="ECO:0000313" key="14">
    <source>
        <dbReference type="Proteomes" id="UP000430345"/>
    </source>
</evidence>
<dbReference type="Pfam" id="PF12627">
    <property type="entry name" value="PolyA_pol_RNAbd"/>
    <property type="match status" value="1"/>
</dbReference>
<dbReference type="Pfam" id="PF13735">
    <property type="entry name" value="tRNA_NucTran2_2"/>
    <property type="match status" value="1"/>
</dbReference>
<protein>
    <submittedName>
        <fullName evidence="13">CCA tRNA nucleotidyltransferase</fullName>
        <ecNumber evidence="13">2.7.7.72</ecNumber>
    </submittedName>
</protein>
<dbReference type="RefSeq" id="WP_152887294.1">
    <property type="nucleotide sequence ID" value="NZ_WHJC01000012.1"/>
</dbReference>
<feature type="domain" description="tRNA nucleotidyltransferase/poly(A) polymerase RNA and SrmB- binding" evidence="11">
    <location>
        <begin position="168"/>
        <end position="229"/>
    </location>
</feature>
<evidence type="ECO:0000256" key="5">
    <source>
        <dbReference type="ARBA" id="ARBA00022723"/>
    </source>
</evidence>
<evidence type="ECO:0000256" key="1">
    <source>
        <dbReference type="ARBA" id="ARBA00001946"/>
    </source>
</evidence>
<reference evidence="13 14" key="1">
    <citation type="submission" date="2019-10" db="EMBL/GenBank/DDBJ databases">
        <title>The Genome Sequence of Clostridium tarantellae Isolated from Fish Brain.</title>
        <authorList>
            <person name="Bano L."/>
            <person name="Kiel M."/>
            <person name="Sales G."/>
            <person name="Doxey A.C."/>
            <person name="Mansfield M.J."/>
            <person name="Schiavone M."/>
            <person name="Rossetto O."/>
            <person name="Pirazzini M."/>
            <person name="Dobrindt U."/>
            <person name="Montecucco C."/>
        </authorList>
    </citation>
    <scope>NUCLEOTIDE SEQUENCE [LARGE SCALE GENOMIC DNA]</scope>
    <source>
        <strain evidence="13 14">DSM 3997</strain>
    </source>
</reference>
<evidence type="ECO:0000259" key="11">
    <source>
        <dbReference type="Pfam" id="PF12627"/>
    </source>
</evidence>
<keyword evidence="4 13" id="KW-0548">Nucleotidyltransferase</keyword>
<dbReference type="Gene3D" id="1.10.246.80">
    <property type="match status" value="1"/>
</dbReference>
<dbReference type="PANTHER" id="PTHR46173">
    <property type="entry name" value="CCA TRNA NUCLEOTIDYLTRANSFERASE 1, MITOCHONDRIAL"/>
    <property type="match status" value="1"/>
</dbReference>
<dbReference type="InterPro" id="IPR050264">
    <property type="entry name" value="Bact_CCA-adding_enz_type3_sf"/>
</dbReference>
<dbReference type="InterPro" id="IPR043519">
    <property type="entry name" value="NT_sf"/>
</dbReference>
<dbReference type="SUPFAM" id="SSF81891">
    <property type="entry name" value="Poly A polymerase C-terminal region-like"/>
    <property type="match status" value="1"/>
</dbReference>
<dbReference type="NCBIfam" id="NF009814">
    <property type="entry name" value="PRK13299.1"/>
    <property type="match status" value="1"/>
</dbReference>
<proteinExistence type="inferred from homology"/>
<evidence type="ECO:0000256" key="3">
    <source>
        <dbReference type="ARBA" id="ARBA00022694"/>
    </source>
</evidence>
<evidence type="ECO:0000256" key="6">
    <source>
        <dbReference type="ARBA" id="ARBA00022741"/>
    </source>
</evidence>
<dbReference type="SUPFAM" id="SSF81301">
    <property type="entry name" value="Nucleotidyltransferase"/>
    <property type="match status" value="1"/>
</dbReference>
<dbReference type="InterPro" id="IPR002646">
    <property type="entry name" value="PolA_pol_head_dom"/>
</dbReference>
<dbReference type="Proteomes" id="UP000430345">
    <property type="component" value="Unassembled WGS sequence"/>
</dbReference>
<organism evidence="13 14">
    <name type="scientific">Clostridium tarantellae</name>
    <dbReference type="NCBI Taxonomy" id="39493"/>
    <lineage>
        <taxon>Bacteria</taxon>
        <taxon>Bacillati</taxon>
        <taxon>Bacillota</taxon>
        <taxon>Clostridia</taxon>
        <taxon>Eubacteriales</taxon>
        <taxon>Clostridiaceae</taxon>
        <taxon>Clostridium</taxon>
    </lineage>
</organism>
<dbReference type="GO" id="GO:0008033">
    <property type="term" value="P:tRNA processing"/>
    <property type="evidence" value="ECO:0007669"/>
    <property type="project" value="UniProtKB-KW"/>
</dbReference>
<comment type="similarity">
    <text evidence="9">Belongs to the tRNA nucleotidyltransferase/poly(A) polymerase family.</text>
</comment>
<evidence type="ECO:0000259" key="10">
    <source>
        <dbReference type="Pfam" id="PF01743"/>
    </source>
</evidence>
<evidence type="ECO:0000256" key="4">
    <source>
        <dbReference type="ARBA" id="ARBA00022695"/>
    </source>
</evidence>
<dbReference type="GO" id="GO:0000166">
    <property type="term" value="F:nucleotide binding"/>
    <property type="evidence" value="ECO:0007669"/>
    <property type="project" value="UniProtKB-KW"/>
</dbReference>
<dbReference type="Gene3D" id="3.30.460.10">
    <property type="entry name" value="Beta Polymerase, domain 2"/>
    <property type="match status" value="1"/>
</dbReference>
<dbReference type="GO" id="GO:0004810">
    <property type="term" value="F:CCA tRNA nucleotidyltransferase activity"/>
    <property type="evidence" value="ECO:0007669"/>
    <property type="project" value="UniProtKB-EC"/>
</dbReference>
<sequence>MKLPLDVQYILNKFNEKGYEAFLVGGCVRDFLLNKIPYDYDITTNALPEDIINLFDKTIPTGIKHGTITVIVDNNSFEVTTYRTDGTYLNNRNPEEVTFVSNIKEDLSRRDFTINAFAYSPYLGFKDYFNGKLDLDNNIIRCVGNADERFKEDALRMLRAIRFSCQLNFSIHPDTLNAIKTNYKLIKNLSVERIRDEFTKIILSSKGTNGINILRSLNISNLFIPEINELKDLDTYDFYDDTKDSYAIIDVLPSKLHIRLAGLFYKIYHFDSLENICRIALKKLKYDNKTINNTCILLREINTIPNYPNKKSLKKLIKKVSKELIFDLLELKKAYLIVMNEYSSEYIDIIKDNVEEILYSNEPIYLKDLSVNGEILVKELGVKPGKEIGVLLNFLLENVLENPELNTKQNLINLSKQYIKYK</sequence>
<name>A0A6I1MHB9_9CLOT</name>
<dbReference type="CDD" id="cd05398">
    <property type="entry name" value="NT_ClassII-CCAase"/>
    <property type="match status" value="1"/>
</dbReference>
<dbReference type="GO" id="GO:0046872">
    <property type="term" value="F:metal ion binding"/>
    <property type="evidence" value="ECO:0007669"/>
    <property type="project" value="UniProtKB-KW"/>
</dbReference>
<dbReference type="EMBL" id="WHJC01000012">
    <property type="protein sequence ID" value="MPQ42560.1"/>
    <property type="molecule type" value="Genomic_DNA"/>
</dbReference>
<dbReference type="InterPro" id="IPR032810">
    <property type="entry name" value="CCA-adding_enz_C"/>
</dbReference>
<evidence type="ECO:0000256" key="9">
    <source>
        <dbReference type="RuleBase" id="RU003953"/>
    </source>
</evidence>
<keyword evidence="7" id="KW-0460">Magnesium</keyword>
<dbReference type="Pfam" id="PF01743">
    <property type="entry name" value="PolyA_pol"/>
    <property type="match status" value="1"/>
</dbReference>
<keyword evidence="3" id="KW-0819">tRNA processing</keyword>
<dbReference type="AlphaFoldDB" id="A0A6I1MHB9"/>
<gene>
    <name evidence="13" type="ORF">GBZ86_02135</name>
</gene>
<keyword evidence="6" id="KW-0547">Nucleotide-binding</keyword>